<evidence type="ECO:0000313" key="2">
    <source>
        <dbReference type="Proteomes" id="UP001497482"/>
    </source>
</evidence>
<gene>
    <name evidence="1" type="ORF">KC01_LOCUS34447</name>
</gene>
<evidence type="ECO:0000313" key="1">
    <source>
        <dbReference type="EMBL" id="CAL1607402.1"/>
    </source>
</evidence>
<dbReference type="EMBL" id="OZ035827">
    <property type="protein sequence ID" value="CAL1607402.1"/>
    <property type="molecule type" value="Genomic_DNA"/>
</dbReference>
<organism evidence="1 2">
    <name type="scientific">Knipowitschia caucasica</name>
    <name type="common">Caucasian dwarf goby</name>
    <name type="synonym">Pomatoschistus caucasicus</name>
    <dbReference type="NCBI Taxonomy" id="637954"/>
    <lineage>
        <taxon>Eukaryota</taxon>
        <taxon>Metazoa</taxon>
        <taxon>Chordata</taxon>
        <taxon>Craniata</taxon>
        <taxon>Vertebrata</taxon>
        <taxon>Euteleostomi</taxon>
        <taxon>Actinopterygii</taxon>
        <taxon>Neopterygii</taxon>
        <taxon>Teleostei</taxon>
        <taxon>Neoteleostei</taxon>
        <taxon>Acanthomorphata</taxon>
        <taxon>Gobiaria</taxon>
        <taxon>Gobiiformes</taxon>
        <taxon>Gobioidei</taxon>
        <taxon>Gobiidae</taxon>
        <taxon>Gobiinae</taxon>
        <taxon>Knipowitschia</taxon>
    </lineage>
</organism>
<keyword evidence="2" id="KW-1185">Reference proteome</keyword>
<dbReference type="Proteomes" id="UP001497482">
    <property type="component" value="Chromosome 5"/>
</dbReference>
<sequence length="89" mass="9078">MEWVVGWGVGEGGGVGGVGGGGLFGGIIGNDFVVGFVGGGMGFVIGVVLCVGKMMVGGGVGVWVVCYREEDVRVDDMVGWGVFFRGMVW</sequence>
<name>A0AAV2M248_KNICA</name>
<accession>A0AAV2M248</accession>
<dbReference type="AlphaFoldDB" id="A0AAV2M248"/>
<proteinExistence type="predicted"/>
<evidence type="ECO:0008006" key="3">
    <source>
        <dbReference type="Google" id="ProtNLM"/>
    </source>
</evidence>
<reference evidence="1 2" key="1">
    <citation type="submission" date="2024-04" db="EMBL/GenBank/DDBJ databases">
        <authorList>
            <person name="Waldvogel A.-M."/>
            <person name="Schoenle A."/>
        </authorList>
    </citation>
    <scope>NUCLEOTIDE SEQUENCE [LARGE SCALE GENOMIC DNA]</scope>
</reference>
<protein>
    <recommendedName>
        <fullName evidence="3">Transmembrane protein</fullName>
    </recommendedName>
</protein>